<evidence type="ECO:0000256" key="2">
    <source>
        <dbReference type="ARBA" id="ARBA00022475"/>
    </source>
</evidence>
<evidence type="ECO:0000313" key="10">
    <source>
        <dbReference type="Proteomes" id="UP000441797"/>
    </source>
</evidence>
<organism evidence="9 10">
    <name type="scientific">Gloeocapsopsis dulcis AAB1 = 1H9</name>
    <dbReference type="NCBI Taxonomy" id="1433147"/>
    <lineage>
        <taxon>Bacteria</taxon>
        <taxon>Bacillati</taxon>
        <taxon>Cyanobacteriota</taxon>
        <taxon>Cyanophyceae</taxon>
        <taxon>Oscillatoriophycideae</taxon>
        <taxon>Chroococcales</taxon>
        <taxon>Chroococcaceae</taxon>
        <taxon>Gloeocapsopsis</taxon>
        <taxon>Gloeocapsopsis dulcis</taxon>
    </lineage>
</organism>
<dbReference type="InterPro" id="IPR012693">
    <property type="entry name" value="ABC_transpr_PhnC"/>
</dbReference>
<gene>
    <name evidence="9" type="ORF">BWI75_06775</name>
</gene>
<keyword evidence="3" id="KW-0547">Nucleotide-binding</keyword>
<dbReference type="AlphaFoldDB" id="A0A6N8FSF2"/>
<dbReference type="InterPro" id="IPR027417">
    <property type="entry name" value="P-loop_NTPase"/>
</dbReference>
<dbReference type="Gene3D" id="3.40.50.300">
    <property type="entry name" value="P-loop containing nucleotide triphosphate hydrolases"/>
    <property type="match status" value="1"/>
</dbReference>
<feature type="domain" description="ABC transporter" evidence="8">
    <location>
        <begin position="2"/>
        <end position="246"/>
    </location>
</feature>
<dbReference type="Pfam" id="PF00005">
    <property type="entry name" value="ABC_tran"/>
    <property type="match status" value="1"/>
</dbReference>
<dbReference type="Proteomes" id="UP000441797">
    <property type="component" value="Unassembled WGS sequence"/>
</dbReference>
<proteinExistence type="predicted"/>
<dbReference type="NCBIfam" id="TIGR02315">
    <property type="entry name" value="ABC_phnC"/>
    <property type="match status" value="1"/>
</dbReference>
<evidence type="ECO:0000256" key="7">
    <source>
        <dbReference type="ARBA" id="ARBA00023136"/>
    </source>
</evidence>
<evidence type="ECO:0000256" key="3">
    <source>
        <dbReference type="ARBA" id="ARBA00022741"/>
    </source>
</evidence>
<dbReference type="OrthoDB" id="9802264at2"/>
<keyword evidence="6" id="KW-1278">Translocase</keyword>
<evidence type="ECO:0000256" key="6">
    <source>
        <dbReference type="ARBA" id="ARBA00022967"/>
    </source>
</evidence>
<dbReference type="RefSeq" id="WP_105220986.1">
    <property type="nucleotide sequence ID" value="NZ_CAWNSU010000074.1"/>
</dbReference>
<dbReference type="GO" id="GO:0005524">
    <property type="term" value="F:ATP binding"/>
    <property type="evidence" value="ECO:0007669"/>
    <property type="project" value="UniProtKB-KW"/>
</dbReference>
<sequence>MIIVENVTKSYRRGHFALQNLSFEIVPHSFTAILGASGSGKTTLLRCLLQLTQPDTGKIWFQGRNLTHCSALELRQARTQIAMVAQQFNLVRRRTALENCLGGCLPDLPLWRCLTSQFPANLLREGLAALERVQLLEVAFQRADCLSGGQQQRVAIARALTQKARLILADEPVASLDPETAHVVLRLLRSLCEKEGITIICNLHQVELATQYSDRILGIQAGKLVLDVPTHQFSDSDSDVIYKTRSVA</sequence>
<evidence type="ECO:0000259" key="8">
    <source>
        <dbReference type="PROSITE" id="PS50893"/>
    </source>
</evidence>
<dbReference type="InterPro" id="IPR003439">
    <property type="entry name" value="ABC_transporter-like_ATP-bd"/>
</dbReference>
<dbReference type="PANTHER" id="PTHR43166">
    <property type="entry name" value="AMINO ACID IMPORT ATP-BINDING PROTEIN"/>
    <property type="match status" value="1"/>
</dbReference>
<dbReference type="EMBL" id="NAPY01000008">
    <property type="protein sequence ID" value="MUL36060.1"/>
    <property type="molecule type" value="Genomic_DNA"/>
</dbReference>
<dbReference type="SMART" id="SM00382">
    <property type="entry name" value="AAA"/>
    <property type="match status" value="1"/>
</dbReference>
<dbReference type="InterPro" id="IPR017871">
    <property type="entry name" value="ABC_transporter-like_CS"/>
</dbReference>
<dbReference type="SUPFAM" id="SSF52540">
    <property type="entry name" value="P-loop containing nucleoside triphosphate hydrolases"/>
    <property type="match status" value="1"/>
</dbReference>
<dbReference type="GO" id="GO:0016020">
    <property type="term" value="C:membrane"/>
    <property type="evidence" value="ECO:0007669"/>
    <property type="project" value="InterPro"/>
</dbReference>
<dbReference type="CDD" id="cd03256">
    <property type="entry name" value="ABC_PhnC_transporter"/>
    <property type="match status" value="1"/>
</dbReference>
<keyword evidence="2" id="KW-1003">Cell membrane</keyword>
<dbReference type="GO" id="GO:0016887">
    <property type="term" value="F:ATP hydrolysis activity"/>
    <property type="evidence" value="ECO:0007669"/>
    <property type="project" value="InterPro"/>
</dbReference>
<keyword evidence="1" id="KW-0813">Transport</keyword>
<name>A0A6N8FSF2_9CHRO</name>
<dbReference type="InterPro" id="IPR003593">
    <property type="entry name" value="AAA+_ATPase"/>
</dbReference>
<reference evidence="9 10" key="1">
    <citation type="journal article" date="2019" name="Front. Microbiol.">
        <title>Genomic Features for Desiccation Tolerance and Sugar Biosynthesis in the Extremophile Gloeocapsopsis sp. UTEX B3054.</title>
        <authorList>
            <person name="Urrejola C."/>
            <person name="Alcorta J."/>
            <person name="Salas L."/>
            <person name="Vasquez M."/>
            <person name="Polz M.F."/>
            <person name="Vicuna R."/>
            <person name="Diez B."/>
        </authorList>
    </citation>
    <scope>NUCLEOTIDE SEQUENCE [LARGE SCALE GENOMIC DNA]</scope>
    <source>
        <strain evidence="9 10">1H9</strain>
    </source>
</reference>
<accession>A0A6N8FSF2</accession>
<dbReference type="PROSITE" id="PS50893">
    <property type="entry name" value="ABC_TRANSPORTER_2"/>
    <property type="match status" value="1"/>
</dbReference>
<dbReference type="InterPro" id="IPR050086">
    <property type="entry name" value="MetN_ABC_transporter-like"/>
</dbReference>
<evidence type="ECO:0000256" key="4">
    <source>
        <dbReference type="ARBA" id="ARBA00022840"/>
    </source>
</evidence>
<keyword evidence="5" id="KW-0918">Phosphonate transport</keyword>
<evidence type="ECO:0000256" key="5">
    <source>
        <dbReference type="ARBA" id="ARBA00022885"/>
    </source>
</evidence>
<dbReference type="PROSITE" id="PS00211">
    <property type="entry name" value="ABC_TRANSPORTER_1"/>
    <property type="match status" value="1"/>
</dbReference>
<dbReference type="GO" id="GO:0015416">
    <property type="term" value="F:ABC-type phosphonate transporter activity"/>
    <property type="evidence" value="ECO:0007669"/>
    <property type="project" value="InterPro"/>
</dbReference>
<comment type="caution">
    <text evidence="9">The sequence shown here is derived from an EMBL/GenBank/DDBJ whole genome shotgun (WGS) entry which is preliminary data.</text>
</comment>
<dbReference type="PANTHER" id="PTHR43166:SF6">
    <property type="entry name" value="PHOSPHONATES IMPORT ATP-BINDING PROTEIN PHNC"/>
    <property type="match status" value="1"/>
</dbReference>
<keyword evidence="4 9" id="KW-0067">ATP-binding</keyword>
<evidence type="ECO:0000313" key="9">
    <source>
        <dbReference type="EMBL" id="MUL36060.1"/>
    </source>
</evidence>
<keyword evidence="7" id="KW-0472">Membrane</keyword>
<evidence type="ECO:0000256" key="1">
    <source>
        <dbReference type="ARBA" id="ARBA00022448"/>
    </source>
</evidence>
<protein>
    <submittedName>
        <fullName evidence="9">Phosphonate ABC transporter ATP-binding protein</fullName>
    </submittedName>
</protein>
<keyword evidence="10" id="KW-1185">Reference proteome</keyword>